<dbReference type="InterPro" id="IPR011010">
    <property type="entry name" value="DNA_brk_join_enz"/>
</dbReference>
<dbReference type="SUPFAM" id="SSF56349">
    <property type="entry name" value="DNA breaking-rejoining enzymes"/>
    <property type="match status" value="1"/>
</dbReference>
<evidence type="ECO:0000313" key="7">
    <source>
        <dbReference type="Proteomes" id="UP000185655"/>
    </source>
</evidence>
<dbReference type="EMBL" id="FPKS01000001">
    <property type="protein sequence ID" value="SFZ70647.1"/>
    <property type="molecule type" value="Genomic_DNA"/>
</dbReference>
<evidence type="ECO:0000256" key="1">
    <source>
        <dbReference type="ARBA" id="ARBA00023125"/>
    </source>
</evidence>
<gene>
    <name evidence="6" type="ORF">SAMN02746068_00276</name>
</gene>
<protein>
    <recommendedName>
        <fullName evidence="8">Tyrosine recombinase XerD-like</fullName>
    </recommendedName>
</protein>
<evidence type="ECO:0008006" key="8">
    <source>
        <dbReference type="Google" id="ProtNLM"/>
    </source>
</evidence>
<dbReference type="Gene3D" id="1.10.443.10">
    <property type="entry name" value="Intergrase catalytic core"/>
    <property type="match status" value="1"/>
</dbReference>
<dbReference type="InterPro" id="IPR013762">
    <property type="entry name" value="Integrase-like_cat_sf"/>
</dbReference>
<keyword evidence="1 3" id="KW-0238">DNA-binding</keyword>
<feature type="domain" description="Tyr recombinase" evidence="4">
    <location>
        <begin position="115"/>
        <end position="253"/>
    </location>
</feature>
<evidence type="ECO:0000313" key="6">
    <source>
        <dbReference type="EMBL" id="SFZ70647.1"/>
    </source>
</evidence>
<dbReference type="NCBIfam" id="NF002685">
    <property type="entry name" value="PRK02436.1"/>
    <property type="match status" value="1"/>
</dbReference>
<organism evidence="6 7">
    <name type="scientific">Pseudolactococcus chungangensis CAU 28 = DSM 22330</name>
    <dbReference type="NCBI Taxonomy" id="1122154"/>
    <lineage>
        <taxon>Bacteria</taxon>
        <taxon>Bacillati</taxon>
        <taxon>Bacillota</taxon>
        <taxon>Bacilli</taxon>
        <taxon>Lactobacillales</taxon>
        <taxon>Streptococcaceae</taxon>
        <taxon>Pseudolactococcus</taxon>
    </lineage>
</organism>
<dbReference type="GO" id="GO:0003677">
    <property type="term" value="F:DNA binding"/>
    <property type="evidence" value="ECO:0007669"/>
    <property type="project" value="UniProtKB-UniRule"/>
</dbReference>
<dbReference type="STRING" id="1122154.SAMN02746068_00276"/>
<evidence type="ECO:0000259" key="5">
    <source>
        <dbReference type="PROSITE" id="PS51900"/>
    </source>
</evidence>
<accession>A0A1K2H4H4</accession>
<dbReference type="Gene3D" id="1.10.150.130">
    <property type="match status" value="1"/>
</dbReference>
<keyword evidence="2" id="KW-0233">DNA recombination</keyword>
<dbReference type="PROSITE" id="PS51898">
    <property type="entry name" value="TYR_RECOMBINASE"/>
    <property type="match status" value="1"/>
</dbReference>
<evidence type="ECO:0000256" key="3">
    <source>
        <dbReference type="PROSITE-ProRule" id="PRU01248"/>
    </source>
</evidence>
<proteinExistence type="predicted"/>
<dbReference type="InterPro" id="IPR044068">
    <property type="entry name" value="CB"/>
</dbReference>
<dbReference type="GO" id="GO:0015074">
    <property type="term" value="P:DNA integration"/>
    <property type="evidence" value="ECO:0007669"/>
    <property type="project" value="InterPro"/>
</dbReference>
<evidence type="ECO:0000256" key="2">
    <source>
        <dbReference type="ARBA" id="ARBA00023172"/>
    </source>
</evidence>
<evidence type="ECO:0000259" key="4">
    <source>
        <dbReference type="PROSITE" id="PS51898"/>
    </source>
</evidence>
<feature type="domain" description="Core-binding (CB)" evidence="5">
    <location>
        <begin position="13"/>
        <end position="88"/>
    </location>
</feature>
<dbReference type="Proteomes" id="UP000185655">
    <property type="component" value="Unassembled WGS sequence"/>
</dbReference>
<reference evidence="6 7" key="1">
    <citation type="submission" date="2016-11" db="EMBL/GenBank/DDBJ databases">
        <authorList>
            <person name="Jaros S."/>
            <person name="Januszkiewicz K."/>
            <person name="Wedrychowicz H."/>
        </authorList>
    </citation>
    <scope>NUCLEOTIDE SEQUENCE [LARGE SCALE GENOMIC DNA]</scope>
    <source>
        <strain evidence="6 7">DSM 22330</strain>
    </source>
</reference>
<dbReference type="CDD" id="cd01190">
    <property type="entry name" value="INT_StrepXerD_C_like"/>
    <property type="match status" value="1"/>
</dbReference>
<dbReference type="InterPro" id="IPR010998">
    <property type="entry name" value="Integrase_recombinase_N"/>
</dbReference>
<dbReference type="PROSITE" id="PS51900">
    <property type="entry name" value="CB"/>
    <property type="match status" value="1"/>
</dbReference>
<dbReference type="GO" id="GO:0006310">
    <property type="term" value="P:DNA recombination"/>
    <property type="evidence" value="ECO:0007669"/>
    <property type="project" value="UniProtKB-KW"/>
</dbReference>
<name>A0A1K2H4H4_9LACT</name>
<dbReference type="AlphaFoldDB" id="A0A1K2H4H4"/>
<dbReference type="InterPro" id="IPR002104">
    <property type="entry name" value="Integrase_catalytic"/>
</dbReference>
<sequence length="253" mass="29918">MHLPILLRRIMKLLNEQTIKAFIDSRPKASDNTKLAYFYDLRAFVTFIEGKELTQTQLNLYQLELQNLAKSSQHRKITNINTFLKYLYQNGKLAHFFELHIVPYQHQELQDNDKRQPKLLDVSQYYLHVKKPGDLIALLILEFGLKPSEIQSLKWSEFNWDFKILTVATGGIKRILPIRDKFARLARPIQNADELFSKSRQFLHYELKKTSTLTSTELREQYILQRVAERVSIYDLAENLGLKSIHSLDKYYR</sequence>